<name>A0A484I9S0_9ARCH</name>
<evidence type="ECO:0000313" key="2">
    <source>
        <dbReference type="EMBL" id="VFJ13856.1"/>
    </source>
</evidence>
<protein>
    <submittedName>
        <fullName evidence="2">Poly-beta-hydroxybutyrate polymerase</fullName>
        <ecNumber evidence="2">2.3.1.-</ecNumber>
    </submittedName>
</protein>
<dbReference type="OrthoDB" id="9432at2157"/>
<evidence type="ECO:0000259" key="1">
    <source>
        <dbReference type="Pfam" id="PF00561"/>
    </source>
</evidence>
<dbReference type="SUPFAM" id="SSF53474">
    <property type="entry name" value="alpha/beta-Hydrolases"/>
    <property type="match status" value="1"/>
</dbReference>
<dbReference type="EC" id="2.3.1.-" evidence="2"/>
<dbReference type="InterPro" id="IPR000073">
    <property type="entry name" value="AB_hydrolase_1"/>
</dbReference>
<gene>
    <name evidence="2" type="primary">phbC</name>
    <name evidence="2" type="ORF">NFRAN_1534</name>
</gene>
<reference evidence="2 3" key="1">
    <citation type="submission" date="2019-02" db="EMBL/GenBank/DDBJ databases">
        <authorList>
            <person name="Lehtovirta-Morley E L."/>
        </authorList>
    </citation>
    <scope>NUCLEOTIDE SEQUENCE [LARGE SCALE GENOMIC DNA]</scope>
    <source>
        <strain evidence="2">NFRAN1</strain>
    </source>
</reference>
<evidence type="ECO:0000313" key="3">
    <source>
        <dbReference type="Proteomes" id="UP000294299"/>
    </source>
</evidence>
<accession>A0A484I9S0</accession>
<dbReference type="Pfam" id="PF00561">
    <property type="entry name" value="Abhydrolase_1"/>
    <property type="match status" value="1"/>
</dbReference>
<dbReference type="AlphaFoldDB" id="A0A484I9S0"/>
<dbReference type="Gene3D" id="3.40.50.1820">
    <property type="entry name" value="alpha/beta hydrolase"/>
    <property type="match status" value="1"/>
</dbReference>
<keyword evidence="3" id="KW-1185">Reference proteome</keyword>
<dbReference type="InterPro" id="IPR029058">
    <property type="entry name" value="AB_hydrolase_fold"/>
</dbReference>
<dbReference type="GeneID" id="39420876"/>
<dbReference type="Proteomes" id="UP000294299">
    <property type="component" value="Chromosome NFRAN"/>
</dbReference>
<dbReference type="RefSeq" id="WP_134483903.1">
    <property type="nucleotide sequence ID" value="NZ_LR216287.1"/>
</dbReference>
<dbReference type="PANTHER" id="PTHR36837">
    <property type="entry name" value="POLY(3-HYDROXYALKANOATE) POLYMERASE SUBUNIT PHAC"/>
    <property type="match status" value="1"/>
</dbReference>
<dbReference type="PANTHER" id="PTHR36837:SF2">
    <property type="entry name" value="POLY(3-HYDROXYALKANOATE) POLYMERASE SUBUNIT PHAC"/>
    <property type="match status" value="1"/>
</dbReference>
<feature type="domain" description="AB hydrolase-1" evidence="1">
    <location>
        <begin position="230"/>
        <end position="496"/>
    </location>
</feature>
<keyword evidence="2" id="KW-0012">Acyltransferase</keyword>
<proteinExistence type="predicted"/>
<dbReference type="EMBL" id="LR216287">
    <property type="protein sequence ID" value="VFJ13856.1"/>
    <property type="molecule type" value="Genomic_DNA"/>
</dbReference>
<dbReference type="GO" id="GO:0016746">
    <property type="term" value="F:acyltransferase activity"/>
    <property type="evidence" value="ECO:0007669"/>
    <property type="project" value="UniProtKB-KW"/>
</dbReference>
<organism evidence="2 3">
    <name type="scientific">Candidatus Nitrosocosmicus franklandianus</name>
    <dbReference type="NCBI Taxonomy" id="1798806"/>
    <lineage>
        <taxon>Archaea</taxon>
        <taxon>Nitrososphaerota</taxon>
        <taxon>Nitrososphaeria</taxon>
        <taxon>Nitrososphaerales</taxon>
        <taxon>Nitrososphaeraceae</taxon>
        <taxon>Candidatus Nitrosocosmicus</taxon>
    </lineage>
</organism>
<sequence>MNNNANPNHIKGVRDIDSNADVSPNIDHYHNKSGLLEAYVDTIASSIEFYSRLNSAFIDALSVPFKDAREEIKEIKREVMDDERNLLFLNYHQQQELYKKTEKIILSKIHDKFDTNFREKTFVISLSEFIESYCNLAKITGAGLLYQQVSNLNAYWNNTFVEPIRDIMYRTPSHKIHSENKYSLFHYDIPQDDREGRARDAEEIEKQRRISQHTNLTTRDEYTTASVRTPLLIVYAFINRNYILDLLPNFSIVRNFQKQGFDVYATDWGTPSAFDKELTIGHYVDNYLVNAVDYILKHSNSEKVSLLGYCWGGDLALMYTSLYPEKIKNIVTFATPGDFSIDNNLLSVWTKGINADTIVDTFGNIPGEFINSSFLLRSPIDILHKYPHFFLEGGKPKDLESIMQFFATETWLYDSPPIIGEIYRQFVDDCYKKNLLIKNEMIIDGDKKIDLRKIKHPFLNVIAKKDDLVDPESSRAINNAIGSVDKSIIEFDSGHVGACISSRAHQQLWPKVGDWLKTR</sequence>
<dbReference type="KEGG" id="nfn:NFRAN_1534"/>
<dbReference type="InterPro" id="IPR051321">
    <property type="entry name" value="PHA/PHB_synthase"/>
</dbReference>
<keyword evidence="2" id="KW-0808">Transferase</keyword>